<keyword evidence="3 4" id="KW-0067">ATP-binding</keyword>
<dbReference type="GO" id="GO:0004674">
    <property type="term" value="F:protein serine/threonine kinase activity"/>
    <property type="evidence" value="ECO:0007669"/>
    <property type="project" value="UniProtKB-KW"/>
</dbReference>
<dbReference type="Pfam" id="PF00069">
    <property type="entry name" value="Pkinase"/>
    <property type="match status" value="1"/>
</dbReference>
<dbReference type="GO" id="GO:0005524">
    <property type="term" value="F:ATP binding"/>
    <property type="evidence" value="ECO:0007669"/>
    <property type="project" value="UniProtKB-UniRule"/>
</dbReference>
<dbReference type="Gene3D" id="1.10.510.10">
    <property type="entry name" value="Transferase(Phosphotransferase) domain 1"/>
    <property type="match status" value="1"/>
</dbReference>
<dbReference type="Proteomes" id="UP000091857">
    <property type="component" value="Chromosome 18"/>
</dbReference>
<dbReference type="Gene3D" id="3.30.200.20">
    <property type="entry name" value="Phosphorylase Kinase, domain 1"/>
    <property type="match status" value="1"/>
</dbReference>
<comment type="caution">
    <text evidence="6">The sequence shown here is derived from an EMBL/GenBank/DDBJ whole genome shotgun (WGS) entry which is preliminary data.</text>
</comment>
<evidence type="ECO:0000256" key="1">
    <source>
        <dbReference type="ARBA" id="ARBA00022527"/>
    </source>
</evidence>
<dbReference type="InterPro" id="IPR017441">
    <property type="entry name" value="Protein_kinase_ATP_BS"/>
</dbReference>
<dbReference type="PANTHER" id="PTHR47989">
    <property type="entry name" value="OS01G0750732 PROTEIN"/>
    <property type="match status" value="1"/>
</dbReference>
<name>A0A2C9U1F1_MANES</name>
<keyword evidence="7" id="KW-1185">Reference proteome</keyword>
<dbReference type="PANTHER" id="PTHR47989:SF14">
    <property type="entry name" value="INACTIVE PROTEIN KINASE SELMODRAFT_444075"/>
    <property type="match status" value="1"/>
</dbReference>
<protein>
    <recommendedName>
        <fullName evidence="5">Protein kinase domain-containing protein</fullName>
    </recommendedName>
</protein>
<keyword evidence="1" id="KW-0808">Transferase</keyword>
<dbReference type="InterPro" id="IPR000719">
    <property type="entry name" value="Prot_kinase_dom"/>
</dbReference>
<proteinExistence type="predicted"/>
<evidence type="ECO:0000256" key="2">
    <source>
        <dbReference type="ARBA" id="ARBA00022741"/>
    </source>
</evidence>
<dbReference type="PROSITE" id="PS50011">
    <property type="entry name" value="PROTEIN_KINASE_DOM"/>
    <property type="match status" value="1"/>
</dbReference>
<evidence type="ECO:0000259" key="5">
    <source>
        <dbReference type="PROSITE" id="PS50011"/>
    </source>
</evidence>
<evidence type="ECO:0000256" key="4">
    <source>
        <dbReference type="PROSITE-ProRule" id="PRU10141"/>
    </source>
</evidence>
<dbReference type="InterPro" id="IPR011009">
    <property type="entry name" value="Kinase-like_dom_sf"/>
</dbReference>
<dbReference type="SUPFAM" id="SSF56112">
    <property type="entry name" value="Protein kinase-like (PK-like)"/>
    <property type="match status" value="1"/>
</dbReference>
<sequence length="557" mass="60178">MERAEQASDTVPSSWGGHSNRIAAVNLEKKPQPATIDDLDEHGHNHTTHDQKPGWRKFLSYVGPGFLVSLAYLDPGNLETDLQAGADHGYELLWVILIGLVFALIIQSLAANLGVSTGKHLAEVCKAEYPNFVKYCLWLLAEIAVIAADIPEVIGTAFALNILFHIPVWIGVLCTGLSTLLLLGLQKYGVRKLEMLIAVLVFVMAGCFFGEMGHVNPPASEVFKGMFVPKLSGQGATGDAIALLGALVMPHNLFLHSALVLSRKIPNSVRGVNDACRYFLIESGFALFVAFLINVAVVSVSGTVCSAQNISQEEADRCSDLTLNSASFLLQNVLGKSSSTLYAIALLASGQSSAITGTYAGQYIMQGFLDLKMRKWIRNLMTRCIAITPSLIVSIIGGSQGAGRLIIIASMILSFELPFALIPLLKFSSSSTKMGPHKNSIVIIVISWILGLGIIGINVYYLGTGFVGWLLNNDLPKVGNVLIGIIVFPLMAIYVLSVIYLTVRKDTAVTFIEPMKEDPTVVQANNMEVGRLGNSIEALELDHVPYRDDLADIPLPK</sequence>
<dbReference type="EMBL" id="CM004404">
    <property type="protein sequence ID" value="OAY23520.2"/>
    <property type="molecule type" value="Genomic_DNA"/>
</dbReference>
<reference evidence="7" key="1">
    <citation type="journal article" date="2016" name="Nat. Biotechnol.">
        <title>Sequencing wild and cultivated cassava and related species reveals extensive interspecific hybridization and genetic diversity.</title>
        <authorList>
            <person name="Bredeson J.V."/>
            <person name="Lyons J.B."/>
            <person name="Prochnik S.E."/>
            <person name="Wu G.A."/>
            <person name="Ha C.M."/>
            <person name="Edsinger-Gonzales E."/>
            <person name="Grimwood J."/>
            <person name="Schmutz J."/>
            <person name="Rabbi I.Y."/>
            <person name="Egesi C."/>
            <person name="Nauluvula P."/>
            <person name="Lebot V."/>
            <person name="Ndunguru J."/>
            <person name="Mkamilo G."/>
            <person name="Bart R.S."/>
            <person name="Setter T.L."/>
            <person name="Gleadow R.M."/>
            <person name="Kulakow P."/>
            <person name="Ferguson M.E."/>
            <person name="Rounsley S."/>
            <person name="Rokhsar D.S."/>
        </authorList>
    </citation>
    <scope>NUCLEOTIDE SEQUENCE [LARGE SCALE GENOMIC DNA]</scope>
    <source>
        <strain evidence="7">cv. AM560-2</strain>
    </source>
</reference>
<keyword evidence="2 4" id="KW-0547">Nucleotide-binding</keyword>
<dbReference type="PROSITE" id="PS00107">
    <property type="entry name" value="PROTEIN_KINASE_ATP"/>
    <property type="match status" value="1"/>
</dbReference>
<gene>
    <name evidence="6" type="ORF">MANES_18G080200v8</name>
</gene>
<organism evidence="6 7">
    <name type="scientific">Manihot esculenta</name>
    <name type="common">Cassava</name>
    <name type="synonym">Jatropha manihot</name>
    <dbReference type="NCBI Taxonomy" id="3983"/>
    <lineage>
        <taxon>Eukaryota</taxon>
        <taxon>Viridiplantae</taxon>
        <taxon>Streptophyta</taxon>
        <taxon>Embryophyta</taxon>
        <taxon>Tracheophyta</taxon>
        <taxon>Spermatophyta</taxon>
        <taxon>Magnoliopsida</taxon>
        <taxon>eudicotyledons</taxon>
        <taxon>Gunneridae</taxon>
        <taxon>Pentapetalae</taxon>
        <taxon>rosids</taxon>
        <taxon>fabids</taxon>
        <taxon>Malpighiales</taxon>
        <taxon>Euphorbiaceae</taxon>
        <taxon>Crotonoideae</taxon>
        <taxon>Manihoteae</taxon>
        <taxon>Manihot</taxon>
    </lineage>
</organism>
<dbReference type="AlphaFoldDB" id="A0A2C9U1F1"/>
<accession>A0A2C9U1F1</accession>
<evidence type="ECO:0000313" key="6">
    <source>
        <dbReference type="EMBL" id="OAY23520.2"/>
    </source>
</evidence>
<evidence type="ECO:0000256" key="3">
    <source>
        <dbReference type="ARBA" id="ARBA00022840"/>
    </source>
</evidence>
<keyword evidence="1" id="KW-0418">Kinase</keyword>
<evidence type="ECO:0000313" key="7">
    <source>
        <dbReference type="Proteomes" id="UP000091857"/>
    </source>
</evidence>
<keyword evidence="1" id="KW-0723">Serine/threonine-protein kinase</keyword>